<comment type="caution">
    <text evidence="11">The sequence shown here is derived from an EMBL/GenBank/DDBJ whole genome shotgun (WGS) entry which is preliminary data.</text>
</comment>
<keyword evidence="7 9" id="KW-1133">Transmembrane helix</keyword>
<gene>
    <name evidence="11" type="ORF">QG37_04614</name>
</gene>
<evidence type="ECO:0000256" key="4">
    <source>
        <dbReference type="ARBA" id="ARBA00022692"/>
    </source>
</evidence>
<dbReference type="Proteomes" id="UP000037122">
    <property type="component" value="Unassembled WGS sequence"/>
</dbReference>
<dbReference type="Gene3D" id="3.40.30.10">
    <property type="entry name" value="Glutaredoxin"/>
    <property type="match status" value="1"/>
</dbReference>
<comment type="similarity">
    <text evidence="3">Belongs to the OST3/OST6 family.</text>
</comment>
<accession>A0A0L0NXI0</accession>
<evidence type="ECO:0000256" key="1">
    <source>
        <dbReference type="ARBA" id="ARBA00002791"/>
    </source>
</evidence>
<dbReference type="GO" id="GO:0018279">
    <property type="term" value="P:protein N-linked glycosylation via asparagine"/>
    <property type="evidence" value="ECO:0007669"/>
    <property type="project" value="TreeGrafter"/>
</dbReference>
<dbReference type="VEuPathDB" id="FungiDB:CJJ09_005089"/>
<evidence type="ECO:0000256" key="10">
    <source>
        <dbReference type="SAM" id="SignalP"/>
    </source>
</evidence>
<keyword evidence="6" id="KW-0256">Endoplasmic reticulum</keyword>
<evidence type="ECO:0000256" key="2">
    <source>
        <dbReference type="ARBA" id="ARBA00004477"/>
    </source>
</evidence>
<keyword evidence="4 9" id="KW-0812">Transmembrane</keyword>
<feature type="signal peptide" evidence="10">
    <location>
        <begin position="1"/>
        <end position="18"/>
    </location>
</feature>
<evidence type="ECO:0000256" key="7">
    <source>
        <dbReference type="ARBA" id="ARBA00022989"/>
    </source>
</evidence>
<dbReference type="InterPro" id="IPR036249">
    <property type="entry name" value="Thioredoxin-like_sf"/>
</dbReference>
<reference evidence="12" key="1">
    <citation type="journal article" date="2015" name="BMC Genomics">
        <title>Draft genome of a commonly misdiagnosed multidrug resistant pathogen Candida auris.</title>
        <authorList>
            <person name="Chatterjee S."/>
            <person name="Alampalli S.V."/>
            <person name="Nageshan R.K."/>
            <person name="Chettiar S.T."/>
            <person name="Joshi S."/>
            <person name="Tatu U.S."/>
        </authorList>
    </citation>
    <scope>NUCLEOTIDE SEQUENCE [LARGE SCALE GENOMIC DNA]</scope>
    <source>
        <strain evidence="12">6684</strain>
    </source>
</reference>
<feature type="transmembrane region" description="Helical" evidence="9">
    <location>
        <begin position="299"/>
        <end position="322"/>
    </location>
</feature>
<comment type="subcellular location">
    <subcellularLocation>
        <location evidence="2">Endoplasmic reticulum membrane</location>
        <topology evidence="2">Multi-pass membrane protein</topology>
    </subcellularLocation>
</comment>
<comment type="function">
    <text evidence="1">Subunit of the oligosaccharyl transferase (OST) complex that catalyzes the initial transfer of a defined glycan (Glc(3)Man(9)GlcNAc(2) in eukaryotes) from the lipid carrier dolichol-pyrophosphate to an asparagine residue within an Asn-X-Ser/Thr consensus motif in nascent polypeptide chains, the first step in protein N-glycosylation. N-glycosylation occurs cotranslationally and the complex associates with the Sec61 complex at the channel-forming translocon complex that mediates protein translocation across the endoplasmic reticulum (ER). All subunits are required for a maximal enzyme activity.</text>
</comment>
<evidence type="ECO:0000256" key="5">
    <source>
        <dbReference type="ARBA" id="ARBA00022729"/>
    </source>
</evidence>
<dbReference type="GO" id="GO:0008250">
    <property type="term" value="C:oligosaccharyltransferase complex"/>
    <property type="evidence" value="ECO:0007669"/>
    <property type="project" value="TreeGrafter"/>
</dbReference>
<dbReference type="VEuPathDB" id="FungiDB:CJI96_0005352"/>
<dbReference type="PANTHER" id="PTHR12692">
    <property type="entry name" value="DOLICHYL-DIPHOSPHOOLIGOSACCHARIDE--PROTEIN GLYCOSYLTRANSFERASE-RELATED"/>
    <property type="match status" value="1"/>
</dbReference>
<evidence type="ECO:0000256" key="6">
    <source>
        <dbReference type="ARBA" id="ARBA00022824"/>
    </source>
</evidence>
<feature type="chain" id="PRO_5005545268" evidence="10">
    <location>
        <begin position="19"/>
        <end position="337"/>
    </location>
</feature>
<dbReference type="AlphaFoldDB" id="A0A0L0NXI0"/>
<dbReference type="SUPFAM" id="SSF52833">
    <property type="entry name" value="Thioredoxin-like"/>
    <property type="match status" value="1"/>
</dbReference>
<dbReference type="InterPro" id="IPR021149">
    <property type="entry name" value="OligosaccharylTrfase_OST3/OST6"/>
</dbReference>
<dbReference type="VEuPathDB" id="FungiDB:B9J08_004328"/>
<evidence type="ECO:0000256" key="3">
    <source>
        <dbReference type="ARBA" id="ARBA00009561"/>
    </source>
</evidence>
<dbReference type="Pfam" id="PF04756">
    <property type="entry name" value="OST3_OST6"/>
    <property type="match status" value="1"/>
</dbReference>
<evidence type="ECO:0000256" key="8">
    <source>
        <dbReference type="ARBA" id="ARBA00023136"/>
    </source>
</evidence>
<sequence length="337" mass="38607">MKWTQFLLLVAWCWTAMAAYTDEEMQKLVSLKGRNSVIEIRDDNFEKFLYGDRDYHLILYMASDSPQLNCLLCREVHPLYKTVATSWTHFHPHGFSEEEKLEEGRTNIYFLESDFVNNKKLFQLMQLDSIPKIYHFPPSAPGAKLNSFLHNNSQYQFYQGDHTTLIAQWVREIVGVPVEIHIPLDWSKVAMNAAVTFALVMLIRRYSNYALAVVKSSYVWGTLSSGAILMFLAGYMFNQIRLAPFVRENNGGIEYLAASPQNQYGLETQLVSSMYGFLGLMFVLLATKVPKINNSKVQLLAVVVVTGLIYVAYSVYVSLFSFKSRGYPYKLLDIGAW</sequence>
<evidence type="ECO:0000256" key="9">
    <source>
        <dbReference type="SAM" id="Phobius"/>
    </source>
</evidence>
<proteinExistence type="inferred from homology"/>
<dbReference type="EMBL" id="LGST01000031">
    <property type="protein sequence ID" value="KND98709.1"/>
    <property type="molecule type" value="Genomic_DNA"/>
</dbReference>
<keyword evidence="8 9" id="KW-0472">Membrane</keyword>
<evidence type="ECO:0000313" key="12">
    <source>
        <dbReference type="Proteomes" id="UP000037122"/>
    </source>
</evidence>
<name>A0A0L0NXI0_CANAR</name>
<feature type="transmembrane region" description="Helical" evidence="9">
    <location>
        <begin position="270"/>
        <end position="287"/>
    </location>
</feature>
<dbReference type="VEuPathDB" id="FungiDB:CJI97_004391"/>
<evidence type="ECO:0000313" key="11">
    <source>
        <dbReference type="EMBL" id="KND98709.1"/>
    </source>
</evidence>
<dbReference type="VEuPathDB" id="FungiDB:QG37_04614"/>
<organism evidence="11 12">
    <name type="scientific">Candidozyma auris</name>
    <name type="common">Yeast</name>
    <name type="synonym">Candida auris</name>
    <dbReference type="NCBI Taxonomy" id="498019"/>
    <lineage>
        <taxon>Eukaryota</taxon>
        <taxon>Fungi</taxon>
        <taxon>Dikarya</taxon>
        <taxon>Ascomycota</taxon>
        <taxon>Saccharomycotina</taxon>
        <taxon>Pichiomycetes</taxon>
        <taxon>Metschnikowiaceae</taxon>
        <taxon>Candidozyma</taxon>
    </lineage>
</organism>
<dbReference type="VEuPathDB" id="FungiDB:CJJ07_002504"/>
<keyword evidence="5 10" id="KW-0732">Signal</keyword>
<feature type="transmembrane region" description="Helical" evidence="9">
    <location>
        <begin position="218"/>
        <end position="237"/>
    </location>
</feature>
<protein>
    <submittedName>
        <fullName evidence="11">Uncharacterized protein</fullName>
    </submittedName>
</protein>
<dbReference type="PANTHER" id="PTHR12692:SF0">
    <property type="entry name" value="GH11935P"/>
    <property type="match status" value="1"/>
</dbReference>